<dbReference type="OMA" id="SAMKWVE"/>
<evidence type="ECO:0000259" key="4">
    <source>
        <dbReference type="PROSITE" id="PS50600"/>
    </source>
</evidence>
<dbReference type="VEuPathDB" id="FungiDB:PPTG_02129"/>
<keyword evidence="2" id="KW-0645">Protease</keyword>
<evidence type="ECO:0000313" key="6">
    <source>
        <dbReference type="Proteomes" id="UP000018817"/>
    </source>
</evidence>
<reference evidence="6" key="1">
    <citation type="submission" date="2011-12" db="EMBL/GenBank/DDBJ databases">
        <authorList>
            <consortium name="The Broad Institute Genome Sequencing Platform"/>
            <person name="Russ C."/>
            <person name="Tyler B."/>
            <person name="Panabieres F."/>
            <person name="Shan W."/>
            <person name="Tripathy S."/>
            <person name="Grunwald N."/>
            <person name="Machado M."/>
            <person name="Young S.K."/>
            <person name="Zeng Q."/>
            <person name="Gargeya S."/>
            <person name="Fitzgerald M."/>
            <person name="Haas B."/>
            <person name="Abouelleil A."/>
            <person name="Alvarado L."/>
            <person name="Arachchi H.M."/>
            <person name="Berlin A."/>
            <person name="Chapman S.B."/>
            <person name="Gearin G."/>
            <person name="Goldberg J."/>
            <person name="Griggs A."/>
            <person name="Gujja S."/>
            <person name="Hansen M."/>
            <person name="Heiman D."/>
            <person name="Howarth C."/>
            <person name="Larimer J."/>
            <person name="Lui A."/>
            <person name="MacDonald P.J.P."/>
            <person name="McCowen C."/>
            <person name="Montmayeur A."/>
            <person name="Murphy C."/>
            <person name="Neiman D."/>
            <person name="Pearson M."/>
            <person name="Priest M."/>
            <person name="Roberts A."/>
            <person name="Saif S."/>
            <person name="Shea T."/>
            <person name="Sisk P."/>
            <person name="Stolte C."/>
            <person name="Sykes S."/>
            <person name="Wortman J."/>
            <person name="Nusbaum C."/>
            <person name="Birren B."/>
        </authorList>
    </citation>
    <scope>NUCLEOTIDE SEQUENCE [LARGE SCALE GENOMIC DNA]</scope>
    <source>
        <strain evidence="6">INRA-310</strain>
    </source>
</reference>
<dbReference type="Proteomes" id="UP000018817">
    <property type="component" value="Unassembled WGS sequence"/>
</dbReference>
<protein>
    <recommendedName>
        <fullName evidence="4">Ubiquitin-like protease family profile domain-containing protein</fullName>
    </recommendedName>
</protein>
<gene>
    <name evidence="5" type="ORF">PPTG_02129</name>
</gene>
<comment type="similarity">
    <text evidence="1">Belongs to the peptidase C48 family.</text>
</comment>
<sequence length="257" mass="29205">MPQTGVTVQAGGVVYNVIMLKAMRSWQTAIFRFVGIESAMKWVEKYDETAWTTDDSIWTEVVADKATLIDFLKQVNVLGDIYDATGFCRETPLESSSMDLGIKAIIQRPSEGATMFTVPSEILRYPWYDTKANQNHPVWSKLKMAAASMDLSRDSSVKLFFIGVIHYDWNHWCAVGVNFKTSEVVIYDPQNTGHRFDAIKGFLKTQLDDYNCGVFVLLFIDLQLYGVQVTGLDSESLSREAMEFFRYRHLSLILASM</sequence>
<organism evidence="5 6">
    <name type="scientific">Phytophthora nicotianae (strain INRA-310)</name>
    <name type="common">Phytophthora parasitica</name>
    <dbReference type="NCBI Taxonomy" id="761204"/>
    <lineage>
        <taxon>Eukaryota</taxon>
        <taxon>Sar</taxon>
        <taxon>Stramenopiles</taxon>
        <taxon>Oomycota</taxon>
        <taxon>Peronosporomycetes</taxon>
        <taxon>Peronosporales</taxon>
        <taxon>Peronosporaceae</taxon>
        <taxon>Phytophthora</taxon>
    </lineage>
</organism>
<feature type="domain" description="Ubiquitin-like protease family profile" evidence="4">
    <location>
        <begin position="77"/>
        <end position="223"/>
    </location>
</feature>
<dbReference type="RefSeq" id="XP_008891381.1">
    <property type="nucleotide sequence ID" value="XM_008893133.1"/>
</dbReference>
<reference evidence="5 6" key="2">
    <citation type="submission" date="2013-11" db="EMBL/GenBank/DDBJ databases">
        <title>The Genome Sequence of Phytophthora parasitica INRA-310.</title>
        <authorList>
            <consortium name="The Broad Institute Genomics Platform"/>
            <person name="Russ C."/>
            <person name="Tyler B."/>
            <person name="Panabieres F."/>
            <person name="Shan W."/>
            <person name="Tripathy S."/>
            <person name="Grunwald N."/>
            <person name="Machado M."/>
            <person name="Johnson C.S."/>
            <person name="Arredondo F."/>
            <person name="Hong C."/>
            <person name="Coffey M."/>
            <person name="Young S.K."/>
            <person name="Zeng Q."/>
            <person name="Gargeya S."/>
            <person name="Fitzgerald M."/>
            <person name="Abouelleil A."/>
            <person name="Alvarado L."/>
            <person name="Chapman S.B."/>
            <person name="Gainer-Dewar J."/>
            <person name="Goldberg J."/>
            <person name="Griggs A."/>
            <person name="Gujja S."/>
            <person name="Hansen M."/>
            <person name="Howarth C."/>
            <person name="Imamovic A."/>
            <person name="Ireland A."/>
            <person name="Larimer J."/>
            <person name="McCowan C."/>
            <person name="Murphy C."/>
            <person name="Pearson M."/>
            <person name="Poon T.W."/>
            <person name="Priest M."/>
            <person name="Roberts A."/>
            <person name="Saif S."/>
            <person name="Shea T."/>
            <person name="Sykes S."/>
            <person name="Wortman J."/>
            <person name="Nusbaum C."/>
            <person name="Birren B."/>
        </authorList>
    </citation>
    <scope>NUCLEOTIDE SEQUENCE [LARGE SCALE GENOMIC DNA]</scope>
    <source>
        <strain evidence="5 6">INRA-310</strain>
    </source>
</reference>
<dbReference type="SUPFAM" id="SSF54001">
    <property type="entry name" value="Cysteine proteinases"/>
    <property type="match status" value="1"/>
</dbReference>
<evidence type="ECO:0000256" key="1">
    <source>
        <dbReference type="ARBA" id="ARBA00005234"/>
    </source>
</evidence>
<dbReference type="EMBL" id="KI669562">
    <property type="protein sequence ID" value="ETN22085.1"/>
    <property type="molecule type" value="Genomic_DNA"/>
</dbReference>
<dbReference type="AlphaFoldDB" id="W2RC09"/>
<dbReference type="GeneID" id="20172380"/>
<dbReference type="InterPro" id="IPR038765">
    <property type="entry name" value="Papain-like_cys_pep_sf"/>
</dbReference>
<name>W2RC09_PHYN3</name>
<dbReference type="InterPro" id="IPR003653">
    <property type="entry name" value="Peptidase_C48_C"/>
</dbReference>
<keyword evidence="3" id="KW-0378">Hydrolase</keyword>
<proteinExistence type="inferred from homology"/>
<accession>W2RC09</accession>
<evidence type="ECO:0000256" key="2">
    <source>
        <dbReference type="ARBA" id="ARBA00022670"/>
    </source>
</evidence>
<dbReference type="GO" id="GO:0008234">
    <property type="term" value="F:cysteine-type peptidase activity"/>
    <property type="evidence" value="ECO:0007669"/>
    <property type="project" value="InterPro"/>
</dbReference>
<evidence type="ECO:0000256" key="3">
    <source>
        <dbReference type="ARBA" id="ARBA00022801"/>
    </source>
</evidence>
<dbReference type="Gene3D" id="3.40.395.10">
    <property type="entry name" value="Adenoviral Proteinase, Chain A"/>
    <property type="match status" value="1"/>
</dbReference>
<dbReference type="GO" id="GO:0006508">
    <property type="term" value="P:proteolysis"/>
    <property type="evidence" value="ECO:0007669"/>
    <property type="project" value="UniProtKB-KW"/>
</dbReference>
<dbReference type="PROSITE" id="PS50600">
    <property type="entry name" value="ULP_PROTEASE"/>
    <property type="match status" value="1"/>
</dbReference>
<dbReference type="OrthoDB" id="10593741at2759"/>
<evidence type="ECO:0000313" key="5">
    <source>
        <dbReference type="EMBL" id="ETN22085.1"/>
    </source>
</evidence>